<keyword evidence="7" id="KW-0677">Repeat</keyword>
<keyword evidence="8 11" id="KW-0833">Ubl conjugation pathway</keyword>
<dbReference type="GO" id="GO:0005576">
    <property type="term" value="C:extracellular region"/>
    <property type="evidence" value="ECO:0007669"/>
    <property type="project" value="UniProtKB-SubCell"/>
</dbReference>
<dbReference type="SUPFAM" id="SSF52058">
    <property type="entry name" value="L domain-like"/>
    <property type="match status" value="1"/>
</dbReference>
<evidence type="ECO:0000256" key="6">
    <source>
        <dbReference type="ARBA" id="ARBA00022679"/>
    </source>
</evidence>
<feature type="domain" description="NEL" evidence="12">
    <location>
        <begin position="415"/>
        <end position="705"/>
    </location>
</feature>
<dbReference type="GO" id="GO:0004842">
    <property type="term" value="F:ubiquitin-protein transferase activity"/>
    <property type="evidence" value="ECO:0007669"/>
    <property type="project" value="UniProtKB-UniRule"/>
</dbReference>
<evidence type="ECO:0000259" key="12">
    <source>
        <dbReference type="PROSITE" id="PS52053"/>
    </source>
</evidence>
<dbReference type="PANTHER" id="PTHR47114">
    <property type="match status" value="1"/>
</dbReference>
<reference evidence="13 14" key="1">
    <citation type="submission" date="2018-06" db="EMBL/GenBank/DDBJ databases">
        <authorList>
            <consortium name="Pathogen Informatics"/>
            <person name="Doyle S."/>
        </authorList>
    </citation>
    <scope>NUCLEOTIDE SEQUENCE [LARGE SCALE GENOMIC DNA]</scope>
    <source>
        <strain evidence="13 14">NCTC13159</strain>
    </source>
</reference>
<dbReference type="Gene3D" id="1.20.58.90">
    <property type="match status" value="1"/>
</dbReference>
<dbReference type="EMBL" id="UGSJ01000001">
    <property type="protein sequence ID" value="SUA89791.1"/>
    <property type="molecule type" value="Genomic_DNA"/>
</dbReference>
<evidence type="ECO:0000256" key="3">
    <source>
        <dbReference type="ARBA" id="ARBA00009868"/>
    </source>
</evidence>
<evidence type="ECO:0000256" key="7">
    <source>
        <dbReference type="ARBA" id="ARBA00022737"/>
    </source>
</evidence>
<keyword evidence="6 11" id="KW-0808">Transferase</keyword>
<keyword evidence="4 11" id="KW-0964">Secreted</keyword>
<dbReference type="Proteomes" id="UP000254589">
    <property type="component" value="Unassembled WGS sequence"/>
</dbReference>
<dbReference type="EC" id="6.3.2.-" evidence="13"/>
<evidence type="ECO:0000256" key="10">
    <source>
        <dbReference type="ARBA" id="ARBA00023200"/>
    </source>
</evidence>
<dbReference type="AlphaFoldDB" id="A0AAJ4ZAR5"/>
<evidence type="ECO:0000256" key="5">
    <source>
        <dbReference type="ARBA" id="ARBA00022614"/>
    </source>
</evidence>
<comment type="subcellular location">
    <subcellularLocation>
        <location evidence="1">Host cytoplasm</location>
    </subcellularLocation>
    <subcellularLocation>
        <location evidence="2">Secreted</location>
    </subcellularLocation>
</comment>
<organism evidence="13 14">
    <name type="scientific">Pandoraea pulmonicola</name>
    <dbReference type="NCBI Taxonomy" id="93221"/>
    <lineage>
        <taxon>Bacteria</taxon>
        <taxon>Pseudomonadati</taxon>
        <taxon>Pseudomonadota</taxon>
        <taxon>Betaproteobacteria</taxon>
        <taxon>Burkholderiales</taxon>
        <taxon>Burkholderiaceae</taxon>
        <taxon>Pandoraea</taxon>
    </lineage>
</organism>
<evidence type="ECO:0000256" key="9">
    <source>
        <dbReference type="ARBA" id="ARBA00022843"/>
    </source>
</evidence>
<dbReference type="Gene3D" id="1.20.1270.130">
    <property type="entry name" value="Shigella T3SS effector IpaH domain"/>
    <property type="match status" value="1"/>
</dbReference>
<comment type="caution">
    <text evidence="13">The sequence shown here is derived from an EMBL/GenBank/DDBJ whole genome shotgun (WGS) entry which is preliminary data.</text>
</comment>
<evidence type="ECO:0000256" key="11">
    <source>
        <dbReference type="PROSITE-ProRule" id="PRU01398"/>
    </source>
</evidence>
<protein>
    <submittedName>
        <fullName evidence="13">E3 ubiquitin-protein ligase ipaH3</fullName>
        <ecNumber evidence="13">6.3.2.-</ecNumber>
    </submittedName>
</protein>
<evidence type="ECO:0000313" key="13">
    <source>
        <dbReference type="EMBL" id="SUA89791.1"/>
    </source>
</evidence>
<dbReference type="GO" id="GO:0016567">
    <property type="term" value="P:protein ubiquitination"/>
    <property type="evidence" value="ECO:0007669"/>
    <property type="project" value="InterPro"/>
</dbReference>
<sequence>MAVRGYPVSASQADCWQLGSDARAIGFKQNCWETSGTMQSSTAIPLMMPNMPTGLPSPAALAQPANAPLSSSRQVNEAKDLALAYVGSRDDQGHERRCAALLAALAWTYRQFSQTGGADMEGVHRNLTQHLARSCREGNDAETLADALADLHLEKVCGDESRYLSPVHVQLAHDVLAAFDIRVDAHKLLSKLIENLPESHGGNDNGVDELYRSALCAWVAIEPPESGGKRVRGIARDRILNMVDGKLNLSRLGLGRLPELPAGLAALDARDNQLTELPALPAGLTQLWAYDNRLSELPKLPASLTSLNVHDNQLTQLPELPASLAHLWVYDNQLTELPELPANLALLNVSGNRLTDLPASVLRMPRNAMVITFDNPFSAGFLRRLDAATSAPGYNGPQFHFSMATAGVSTATLRPLPVAVRDWFSNNEQAQAHQWQKHSEEAHAAEFSLFLDRLRESVNYNAGFKTAVAHWLSTLARDGELRQLAFRVVQGATESCEDRVALTYNDLTKLSHAHAITRGEYDARLDEIVDRGRGAFRLDALEKIARKKAQALPLVDEIEVYLAYQVQLRDRLKLPNDIADMRFFHVSGVTPRDLWDAEQEVRARESTEFPRYFLAEWAPWQQVLARLDPDGTERAHQKLHDMLPGYDQAVVTRLTKLNLPRDQDTQSQVGVSIMKAQQFEVYKALTREFLRKRGEEALMDRIMGTDNRWQLQLRHRSEPALGTTAP</sequence>
<comment type="similarity">
    <text evidence="3 11">Belongs to the LRR-containing bacterial E3 ligase family.</text>
</comment>
<dbReference type="Gene3D" id="3.80.10.10">
    <property type="entry name" value="Ribonuclease Inhibitor"/>
    <property type="match status" value="1"/>
</dbReference>
<evidence type="ECO:0000313" key="14">
    <source>
        <dbReference type="Proteomes" id="UP000254589"/>
    </source>
</evidence>
<dbReference type="GO" id="GO:0030430">
    <property type="term" value="C:host cell cytoplasm"/>
    <property type="evidence" value="ECO:0007669"/>
    <property type="project" value="UniProtKB-SubCell"/>
</dbReference>
<keyword evidence="10 11" id="KW-1035">Host cytoplasm</keyword>
<proteinExistence type="inferred from homology"/>
<evidence type="ECO:0000256" key="8">
    <source>
        <dbReference type="ARBA" id="ARBA00022786"/>
    </source>
</evidence>
<name>A0AAJ4ZAR5_PANPU</name>
<evidence type="ECO:0000256" key="1">
    <source>
        <dbReference type="ARBA" id="ARBA00004192"/>
    </source>
</evidence>
<evidence type="ECO:0000256" key="4">
    <source>
        <dbReference type="ARBA" id="ARBA00022525"/>
    </source>
</evidence>
<dbReference type="Pfam" id="PF14496">
    <property type="entry name" value="NEL"/>
    <property type="match status" value="1"/>
</dbReference>
<dbReference type="InterPro" id="IPR029487">
    <property type="entry name" value="NEL_dom"/>
</dbReference>
<evidence type="ECO:0000256" key="2">
    <source>
        <dbReference type="ARBA" id="ARBA00004613"/>
    </source>
</evidence>
<dbReference type="InterPro" id="IPR001611">
    <property type="entry name" value="Leu-rich_rpt"/>
</dbReference>
<comment type="PTM">
    <text evidence="11">Ubiquitinated in the presence of host E1 ubiquitin-activating enzyme, E2 ubiquitin-conjugating enzyme and ubiquitin.</text>
</comment>
<dbReference type="Gene3D" id="1.20.58.360">
    <property type="entry name" value="Shigella T3SS effector IpaH defines"/>
    <property type="match status" value="1"/>
</dbReference>
<gene>
    <name evidence="13" type="primary">ipaH3</name>
    <name evidence="13" type="ORF">NCTC13159_01262</name>
</gene>
<dbReference type="PANTHER" id="PTHR47114:SF2">
    <property type="entry name" value="OLIGODENDROCYTE-MYELIN GLYCOPROTEIN"/>
    <property type="match status" value="1"/>
</dbReference>
<dbReference type="InterPro" id="IPR051071">
    <property type="entry name" value="LRR-bact_E3_ubiq_ligases"/>
</dbReference>
<dbReference type="InterPro" id="IPR032675">
    <property type="entry name" value="LRR_dom_sf"/>
</dbReference>
<keyword evidence="9 11" id="KW-0832">Ubl conjugation</keyword>
<dbReference type="SMART" id="SM00364">
    <property type="entry name" value="LRR_BAC"/>
    <property type="match status" value="5"/>
</dbReference>
<feature type="active site" description="Glycyl thioester intermediate" evidence="11">
    <location>
        <position position="496"/>
    </location>
</feature>
<dbReference type="PROSITE" id="PS51450">
    <property type="entry name" value="LRR"/>
    <property type="match status" value="1"/>
</dbReference>
<keyword evidence="5" id="KW-0433">Leucine-rich repeat</keyword>
<accession>A0AAJ4ZAR5</accession>
<dbReference type="PROSITE" id="PS52053">
    <property type="entry name" value="NEL"/>
    <property type="match status" value="1"/>
</dbReference>